<dbReference type="SUPFAM" id="SSF46689">
    <property type="entry name" value="Homeodomain-like"/>
    <property type="match status" value="1"/>
</dbReference>
<name>A0A940P1V3_9ENTE</name>
<comment type="caution">
    <text evidence="5">The sequence shown here is derived from an EMBL/GenBank/DDBJ whole genome shotgun (WGS) entry which is preliminary data.</text>
</comment>
<dbReference type="PANTHER" id="PTHR43280">
    <property type="entry name" value="ARAC-FAMILY TRANSCRIPTIONAL REGULATOR"/>
    <property type="match status" value="1"/>
</dbReference>
<organism evidence="5 6">
    <name type="scientific">Vagococcus allomyrinae</name>
    <dbReference type="NCBI Taxonomy" id="2794353"/>
    <lineage>
        <taxon>Bacteria</taxon>
        <taxon>Bacillati</taxon>
        <taxon>Bacillota</taxon>
        <taxon>Bacilli</taxon>
        <taxon>Lactobacillales</taxon>
        <taxon>Enterococcaceae</taxon>
        <taxon>Vagococcus</taxon>
    </lineage>
</organism>
<evidence type="ECO:0000256" key="1">
    <source>
        <dbReference type="ARBA" id="ARBA00023015"/>
    </source>
</evidence>
<evidence type="ECO:0000256" key="3">
    <source>
        <dbReference type="ARBA" id="ARBA00023163"/>
    </source>
</evidence>
<evidence type="ECO:0000313" key="5">
    <source>
        <dbReference type="EMBL" id="MBP1039919.1"/>
    </source>
</evidence>
<dbReference type="Proteomes" id="UP000674938">
    <property type="component" value="Unassembled WGS sequence"/>
</dbReference>
<evidence type="ECO:0000259" key="4">
    <source>
        <dbReference type="PROSITE" id="PS01124"/>
    </source>
</evidence>
<gene>
    <name evidence="5" type="ORF">I6N95_02730</name>
</gene>
<dbReference type="GO" id="GO:0043565">
    <property type="term" value="F:sequence-specific DNA binding"/>
    <property type="evidence" value="ECO:0007669"/>
    <property type="project" value="InterPro"/>
</dbReference>
<dbReference type="PANTHER" id="PTHR43280:SF2">
    <property type="entry name" value="HTH-TYPE TRANSCRIPTIONAL REGULATOR EXSA"/>
    <property type="match status" value="1"/>
</dbReference>
<proteinExistence type="predicted"/>
<dbReference type="PROSITE" id="PS01124">
    <property type="entry name" value="HTH_ARAC_FAMILY_2"/>
    <property type="match status" value="1"/>
</dbReference>
<evidence type="ECO:0000313" key="6">
    <source>
        <dbReference type="Proteomes" id="UP000674938"/>
    </source>
</evidence>
<dbReference type="GO" id="GO:0003700">
    <property type="term" value="F:DNA-binding transcription factor activity"/>
    <property type="evidence" value="ECO:0007669"/>
    <property type="project" value="InterPro"/>
</dbReference>
<reference evidence="5" key="1">
    <citation type="submission" date="2020-12" db="EMBL/GenBank/DDBJ databases">
        <title>Vagococcus allomyrinae sp. nov. and Enterococcus lavae sp. nov., isolated from the larvae of Allomyrina dichotoma.</title>
        <authorList>
            <person name="Lee S.D."/>
        </authorList>
    </citation>
    <scope>NUCLEOTIDE SEQUENCE</scope>
    <source>
        <strain evidence="5">BWB3-3</strain>
    </source>
</reference>
<accession>A0A940P1V3</accession>
<evidence type="ECO:0000256" key="2">
    <source>
        <dbReference type="ARBA" id="ARBA00023125"/>
    </source>
</evidence>
<dbReference type="SMART" id="SM00342">
    <property type="entry name" value="HTH_ARAC"/>
    <property type="match status" value="1"/>
</dbReference>
<dbReference type="RefSeq" id="WP_209524825.1">
    <property type="nucleotide sequence ID" value="NZ_JAEEGA010000002.1"/>
</dbReference>
<dbReference type="Gene3D" id="1.10.10.60">
    <property type="entry name" value="Homeodomain-like"/>
    <property type="match status" value="1"/>
</dbReference>
<protein>
    <submittedName>
        <fullName evidence="5">Helix-turn-helix transcriptional regulator</fullName>
    </submittedName>
</protein>
<feature type="domain" description="HTH araC/xylS-type" evidence="4">
    <location>
        <begin position="164"/>
        <end position="264"/>
    </location>
</feature>
<dbReference type="InterPro" id="IPR018060">
    <property type="entry name" value="HTH_AraC"/>
</dbReference>
<sequence>MSIFTEEELTSKQPLLDSDIEPFCREINSWDGNASQKDIIFEEFCVKSQHGLVANILPDGYSAICIEFDKSGSTSPCYFGRMKQIKTVAYTKAKCYFVVKIPPNYIFNSLLPANELVNRVSRLETFTDAFRHFPWETFTQLNFNQKIELFQHYVNRYLPYRQHEMINFILRESLVGETTPSIKELAAQLGVSDRYIRQLFNNLLGSSPKQVIQAVRLQQAMSRILDQSKNVTDAYLETDFYDHPHFNKFFKHQTTYSPTEFKDLIL</sequence>
<dbReference type="Pfam" id="PF12833">
    <property type="entry name" value="HTH_18"/>
    <property type="match status" value="1"/>
</dbReference>
<keyword evidence="6" id="KW-1185">Reference proteome</keyword>
<keyword evidence="2" id="KW-0238">DNA-binding</keyword>
<dbReference type="EMBL" id="JAEEGA010000002">
    <property type="protein sequence ID" value="MBP1039919.1"/>
    <property type="molecule type" value="Genomic_DNA"/>
</dbReference>
<keyword evidence="3" id="KW-0804">Transcription</keyword>
<keyword evidence="1" id="KW-0805">Transcription regulation</keyword>
<dbReference type="AlphaFoldDB" id="A0A940P1V3"/>
<dbReference type="InterPro" id="IPR009057">
    <property type="entry name" value="Homeodomain-like_sf"/>
</dbReference>